<dbReference type="Pfam" id="PF13442">
    <property type="entry name" value="Cytochrome_CBB3"/>
    <property type="match status" value="1"/>
</dbReference>
<evidence type="ECO:0000256" key="4">
    <source>
        <dbReference type="ARBA" id="ARBA00022723"/>
    </source>
</evidence>
<reference evidence="12 13" key="1">
    <citation type="submission" date="2023-07" db="EMBL/GenBank/DDBJ databases">
        <title>Genomic Encyclopedia of Type Strains, Phase IV (KMG-IV): sequencing the most valuable type-strain genomes for metagenomic binning, comparative biology and taxonomic classification.</title>
        <authorList>
            <person name="Goeker M."/>
        </authorList>
    </citation>
    <scope>NUCLEOTIDE SEQUENCE [LARGE SCALE GENOMIC DNA]</scope>
    <source>
        <strain evidence="12 13">DSM 19013</strain>
    </source>
</reference>
<evidence type="ECO:0000256" key="7">
    <source>
        <dbReference type="ARBA" id="ARBA00023004"/>
    </source>
</evidence>
<evidence type="ECO:0000259" key="11">
    <source>
        <dbReference type="PROSITE" id="PS51007"/>
    </source>
</evidence>
<dbReference type="InterPro" id="IPR009056">
    <property type="entry name" value="Cyt_c-like_dom"/>
</dbReference>
<keyword evidence="6" id="KW-0677">Repeat</keyword>
<dbReference type="InterPro" id="IPR051459">
    <property type="entry name" value="Cytochrome_c-type_DH"/>
</dbReference>
<evidence type="ECO:0000313" key="13">
    <source>
        <dbReference type="Proteomes" id="UP001231124"/>
    </source>
</evidence>
<dbReference type="PANTHER" id="PTHR35008:SF8">
    <property type="entry name" value="ALCOHOL DEHYDROGENASE CYTOCHROME C SUBUNIT"/>
    <property type="match status" value="1"/>
</dbReference>
<keyword evidence="4 9" id="KW-0479">Metal-binding</keyword>
<dbReference type="EMBL" id="JAUSVP010000020">
    <property type="protein sequence ID" value="MDQ0449913.1"/>
    <property type="molecule type" value="Genomic_DNA"/>
</dbReference>
<feature type="domain" description="Cytochrome c" evidence="11">
    <location>
        <begin position="12"/>
        <end position="145"/>
    </location>
</feature>
<organism evidence="12 13">
    <name type="scientific">Methylobacterium aerolatum</name>
    <dbReference type="NCBI Taxonomy" id="418708"/>
    <lineage>
        <taxon>Bacteria</taxon>
        <taxon>Pseudomonadati</taxon>
        <taxon>Pseudomonadota</taxon>
        <taxon>Alphaproteobacteria</taxon>
        <taxon>Hyphomicrobiales</taxon>
        <taxon>Methylobacteriaceae</taxon>
        <taxon>Methylobacterium</taxon>
    </lineage>
</organism>
<keyword evidence="3 9" id="KW-0349">Heme</keyword>
<evidence type="ECO:0000256" key="3">
    <source>
        <dbReference type="ARBA" id="ARBA00022617"/>
    </source>
</evidence>
<feature type="region of interest" description="Disordered" evidence="10">
    <location>
        <begin position="420"/>
        <end position="440"/>
    </location>
</feature>
<dbReference type="InterPro" id="IPR014353">
    <property type="entry name" value="Membr-bd_ADH_cyt_c"/>
</dbReference>
<dbReference type="Pfam" id="PF00034">
    <property type="entry name" value="Cytochrom_C"/>
    <property type="match status" value="1"/>
</dbReference>
<comment type="caution">
    <text evidence="12">The sequence shown here is derived from an EMBL/GenBank/DDBJ whole genome shotgun (WGS) entry which is preliminary data.</text>
</comment>
<accession>A0ABU0I5M3</accession>
<gene>
    <name evidence="12" type="ORF">QO012_004437</name>
</gene>
<dbReference type="InterPro" id="IPR036909">
    <property type="entry name" value="Cyt_c-like_dom_sf"/>
</dbReference>
<evidence type="ECO:0000256" key="2">
    <source>
        <dbReference type="ARBA" id="ARBA00022475"/>
    </source>
</evidence>
<evidence type="ECO:0000256" key="5">
    <source>
        <dbReference type="ARBA" id="ARBA00022729"/>
    </source>
</evidence>
<name>A0ABU0I5M3_9HYPH</name>
<comment type="subcellular location">
    <subcellularLocation>
        <location evidence="1">Cell membrane</location>
    </subcellularLocation>
</comment>
<sequence length="440" mass="46153">MRLGRITGILVAVAAAGAAAFAVLAWHPAIAPVAAPPPASPDVIRAGETLAALGYCASCHTAEGGRPYAGGRPIKTSFGTIYATNITPDARTGLGGWSLDAFTRAMRQGIDREGRHLYPAFPYTHYTGLTDGDVAALYAFVMSRMPVEARTPENDLPFPFSVRALMAGWNLLFFREGRFTADPNRDAIWNRGAYLAEALSHCGACHSPRNALGAEVTARAYSGGEADDWWSPALDAGSTAAPPWTEASLTRYLAGWDPEHGGAGGPMAPVVAAHGRVPRAEIAALARYVAGLAPPGQAGRAPVDRPVRVEDASLARGATIYAGACAVCHDSGGWAAGGVPYTAPSLGHRTTITGPDPRNLIHVLREGIAPASHARGPYMPAYGEMLSADQVTDLAAYLRARFSPDGPWPDLRETVHRLMPDAPVGRAGPSTTASAKEPPR</sequence>
<dbReference type="PIRSF" id="PIRSF000018">
    <property type="entry name" value="Mb_ADH_cyt_c"/>
    <property type="match status" value="1"/>
</dbReference>
<dbReference type="GO" id="GO:0016491">
    <property type="term" value="F:oxidoreductase activity"/>
    <property type="evidence" value="ECO:0007669"/>
    <property type="project" value="UniProtKB-KW"/>
</dbReference>
<dbReference type="SUPFAM" id="SSF46626">
    <property type="entry name" value="Cytochrome c"/>
    <property type="match status" value="3"/>
</dbReference>
<proteinExistence type="predicted"/>
<dbReference type="Gene3D" id="1.10.760.10">
    <property type="entry name" value="Cytochrome c-like domain"/>
    <property type="match status" value="2"/>
</dbReference>
<dbReference type="RefSeq" id="WP_238207950.1">
    <property type="nucleotide sequence ID" value="NZ_BPQE01000040.1"/>
</dbReference>
<keyword evidence="12" id="KW-0560">Oxidoreductase</keyword>
<evidence type="ECO:0000256" key="9">
    <source>
        <dbReference type="PROSITE-ProRule" id="PRU00433"/>
    </source>
</evidence>
<evidence type="ECO:0000313" key="12">
    <source>
        <dbReference type="EMBL" id="MDQ0449913.1"/>
    </source>
</evidence>
<evidence type="ECO:0000256" key="1">
    <source>
        <dbReference type="ARBA" id="ARBA00004236"/>
    </source>
</evidence>
<evidence type="ECO:0000256" key="10">
    <source>
        <dbReference type="SAM" id="MobiDB-lite"/>
    </source>
</evidence>
<keyword evidence="7 9" id="KW-0408">Iron</keyword>
<keyword evidence="2" id="KW-1003">Cell membrane</keyword>
<keyword evidence="13" id="KW-1185">Reference proteome</keyword>
<dbReference type="PANTHER" id="PTHR35008">
    <property type="entry name" value="BLL4482 PROTEIN-RELATED"/>
    <property type="match status" value="1"/>
</dbReference>
<protein>
    <submittedName>
        <fullName evidence="12">Nicotinate dehydrogenase subunit B</fullName>
        <ecNumber evidence="12">1.17.2.1</ecNumber>
    </submittedName>
</protein>
<evidence type="ECO:0000256" key="8">
    <source>
        <dbReference type="ARBA" id="ARBA00023136"/>
    </source>
</evidence>
<keyword evidence="8" id="KW-0472">Membrane</keyword>
<dbReference type="Proteomes" id="UP001231124">
    <property type="component" value="Unassembled WGS sequence"/>
</dbReference>
<dbReference type="EC" id="1.17.2.1" evidence="12"/>
<evidence type="ECO:0000256" key="6">
    <source>
        <dbReference type="ARBA" id="ARBA00022737"/>
    </source>
</evidence>
<feature type="domain" description="Cytochrome c" evidence="11">
    <location>
        <begin position="312"/>
        <end position="402"/>
    </location>
</feature>
<dbReference type="PROSITE" id="PS51007">
    <property type="entry name" value="CYTC"/>
    <property type="match status" value="2"/>
</dbReference>
<keyword evidence="5" id="KW-0732">Signal</keyword>